<feature type="region of interest" description="Disordered" evidence="1">
    <location>
        <begin position="908"/>
        <end position="1087"/>
    </location>
</feature>
<keyword evidence="3" id="KW-1185">Reference proteome</keyword>
<evidence type="ECO:0000313" key="2">
    <source>
        <dbReference type="EMBL" id="MBT9293078.1"/>
    </source>
</evidence>
<evidence type="ECO:0000256" key="1">
    <source>
        <dbReference type="SAM" id="MobiDB-lite"/>
    </source>
</evidence>
<feature type="region of interest" description="Disordered" evidence="1">
    <location>
        <begin position="1133"/>
        <end position="1303"/>
    </location>
</feature>
<proteinExistence type="predicted"/>
<feature type="region of interest" description="Disordered" evidence="1">
    <location>
        <begin position="1098"/>
        <end position="1117"/>
    </location>
</feature>
<feature type="compositionally biased region" description="Basic and acidic residues" evidence="1">
    <location>
        <begin position="1000"/>
        <end position="1030"/>
    </location>
</feature>
<feature type="compositionally biased region" description="Gly residues" evidence="1">
    <location>
        <begin position="1279"/>
        <end position="1293"/>
    </location>
</feature>
<accession>A0A947D9M7</accession>
<feature type="compositionally biased region" description="Gly residues" evidence="1">
    <location>
        <begin position="1032"/>
        <end position="1043"/>
    </location>
</feature>
<dbReference type="EMBL" id="JAHHZF010000019">
    <property type="protein sequence ID" value="MBT9293078.1"/>
    <property type="molecule type" value="Genomic_DNA"/>
</dbReference>
<feature type="compositionally biased region" description="Polar residues" evidence="1">
    <location>
        <begin position="1068"/>
        <end position="1077"/>
    </location>
</feature>
<reference evidence="2 3" key="1">
    <citation type="submission" date="2021-06" db="EMBL/GenBank/DDBJ databases">
        <authorList>
            <person name="Grouzdev D.S."/>
            <person name="Koziaeva V."/>
        </authorList>
    </citation>
    <scope>NUCLEOTIDE SEQUENCE [LARGE SCALE GENOMIC DNA]</scope>
    <source>
        <strain evidence="2 3">22</strain>
    </source>
</reference>
<feature type="compositionally biased region" description="Gly residues" evidence="1">
    <location>
        <begin position="1231"/>
        <end position="1249"/>
    </location>
</feature>
<feature type="compositionally biased region" description="Low complexity" evidence="1">
    <location>
        <begin position="1078"/>
        <end position="1087"/>
    </location>
</feature>
<dbReference type="Proteomes" id="UP000766595">
    <property type="component" value="Unassembled WGS sequence"/>
</dbReference>
<gene>
    <name evidence="2" type="ORF">KL771_26695</name>
</gene>
<name>A0A947D9M7_9HYPH</name>
<comment type="caution">
    <text evidence="2">The sequence shown here is derived from an EMBL/GenBank/DDBJ whole genome shotgun (WGS) entry which is preliminary data.</text>
</comment>
<organism evidence="2 3">
    <name type="scientific">Prosthecodimorpha staleyi</name>
    <dbReference type="NCBI Taxonomy" id="2840188"/>
    <lineage>
        <taxon>Bacteria</taxon>
        <taxon>Pseudomonadati</taxon>
        <taxon>Pseudomonadota</taxon>
        <taxon>Alphaproteobacteria</taxon>
        <taxon>Hyphomicrobiales</taxon>
        <taxon>Ancalomicrobiaceae</taxon>
        <taxon>Prosthecodimorpha</taxon>
    </lineage>
</organism>
<feature type="compositionally biased region" description="Basic and acidic residues" evidence="1">
    <location>
        <begin position="912"/>
        <end position="936"/>
    </location>
</feature>
<dbReference type="RefSeq" id="WP_261971575.1">
    <property type="nucleotide sequence ID" value="NZ_JAHHZF010000019.1"/>
</dbReference>
<feature type="compositionally biased region" description="Gly residues" evidence="1">
    <location>
        <begin position="1206"/>
        <end position="1222"/>
    </location>
</feature>
<evidence type="ECO:0000313" key="3">
    <source>
        <dbReference type="Proteomes" id="UP000766595"/>
    </source>
</evidence>
<sequence length="1303" mass="139007">MLTTRAEQARAERPPRRARFRTLAIAAGLTALAGLTPPVWAQGGDTTPMRPGEAFLTRFSGTAAGAGGRAMIDLDGTVGSIVDLRNPGFPAQGQHWIDEPQRLPVTARDVGQVYGVALDDQSPPNVYLTATAAFGLHRTEDGRDWLPGQWGPGGAGPGAVWKLDARRNYAPQLLATVTLDGRPNSAAALGNIAFDKAHRQLLVSDLETGMIHRLSLDGRDLGRFDHGVEGRAAYFDVPAGRNAALPPVAFDPASRARIDDCAEGRFTETPACWNIADPRRRIWGLAVRTVGTQRETRLYYAVWSGLPLGAPGFADLPETEKTGTVWSVRLGPDGGFDRSSVRRELEVPEFFVGQDDFRRAGPSWPVADIAFPDCIDQGIMILSERGGLRNLGLDAEEPFATPRESRVLRYEMGEDGAWKAVGRYDVGFSERKPPAVQPFLRAGASGAAAFGYGYDEKGAVDPTRANQSLWMAGDHLCSPEGPCFNPGTGAFDDDSQVHGIQGTPEPAFAELAPNGAFRVYPVKGRVTNPDGPAQSYMIDADVNVDAEGKPNPAELARNDATMIGDIAIWQPCEGQAAAVPPPPPPAEIVRGPVDLWIRKTGFEECDFDGICSFTVTISAIGEGTWVAPIFIRDFIPEGAELVSFTPADPWMCDVIDALFCFRPTVTLQPGEDIVLRIRIRMPEAILVRAPIDLQNCIALEWPFADPDDGPAIQLATRNVLILMGYLQRRELAIEPAIQRFERDMRLPQTGRIGPRLTEALFGGLARMIGDNDPQNDLACAPFRVPPRPPVFDGHSRRDTHRRFGSVEHSRWQTHRRWDSPAHNPWQSHLRWGSVVLPPFDLHDRAETHARWGSVWHSRVRTHRRDGSFPPQHDLRLSHDRFDSFHSLAMSHYRGSSIHKVERSHYRFSSIHGKKESHDRWGSLHDRRETHRRDGSIHARSLSHTKAQSLHALDRSHAKAGSTHGRRESLAAGGFGDQHHTRAQSHFKAASAGHDPSSNPFHDKRASLGFLGKDKDKDKGKGKGKDGHDDQSGQGGQGQSGQGGDIRHNRLLSQSQRTGDDKGPKGHTVVQSRGGSLHSTAASAAATTGPTIVHTVAASRGTTTGHSKAASRGGHSTAESAALTGPVIVHSKAASRGPIVHSKAASRGPVIGPSHDHGPTIVHSKSASRGGSGGHSKAASRGITGPQTGGHSHDAGPVHSKKASKGSSGGGSFGPAPFGGGGGHAKKASKGSFGGGSSGGGGVPFGGGGHSKQASKGSFGGGHSHAAPSGFGGFSKPQKSGGGSFGGFGGGGGHSKPASKGKLF</sequence>
<protein>
    <submittedName>
        <fullName evidence="2">Uncharacterized protein</fullName>
    </submittedName>
</protein>